<protein>
    <submittedName>
        <fullName evidence="2">Uncharacterized protein</fullName>
    </submittedName>
</protein>
<dbReference type="OrthoDB" id="9978571at2"/>
<reference evidence="2 3" key="1">
    <citation type="submission" date="2019-03" db="EMBL/GenBank/DDBJ databases">
        <title>Genomic Encyclopedia of Type Strains, Phase IV (KMG-IV): sequencing the most valuable type-strain genomes for metagenomic binning, comparative biology and taxonomic classification.</title>
        <authorList>
            <person name="Goeker M."/>
        </authorList>
    </citation>
    <scope>NUCLEOTIDE SEQUENCE [LARGE SCALE GENOMIC DNA]</scope>
    <source>
        <strain evidence="2 3">DSM 100556</strain>
    </source>
</reference>
<dbReference type="AlphaFoldDB" id="A0A4R1R765"/>
<organism evidence="2 3">
    <name type="scientific">Kineothrix alysoides</name>
    <dbReference type="NCBI Taxonomy" id="1469948"/>
    <lineage>
        <taxon>Bacteria</taxon>
        <taxon>Bacillati</taxon>
        <taxon>Bacillota</taxon>
        <taxon>Clostridia</taxon>
        <taxon>Lachnospirales</taxon>
        <taxon>Lachnospiraceae</taxon>
        <taxon>Kineothrix</taxon>
    </lineage>
</organism>
<feature type="transmembrane region" description="Helical" evidence="1">
    <location>
        <begin position="137"/>
        <end position="159"/>
    </location>
</feature>
<dbReference type="STRING" id="1469948.GCA_000732725_02520"/>
<accession>A0A4R1R765</accession>
<gene>
    <name evidence="2" type="ORF">EDD76_101249</name>
</gene>
<evidence type="ECO:0000313" key="2">
    <source>
        <dbReference type="EMBL" id="TCL61152.1"/>
    </source>
</evidence>
<feature type="transmembrane region" description="Helical" evidence="1">
    <location>
        <begin position="229"/>
        <end position="255"/>
    </location>
</feature>
<sequence>MEIVKSLMKIALNFILWIWSHCPIMSLSNDDNFATLEIEEMRQAHLRISVLNIMLGDRIVYILSYDIKEERFSVIKLLHLTDIEGNLLKNEKIAEIQERFRNHIAEITDEDLEIEKEKLLYHIEHEEQRISSSVDKINIYATIILTVIPIVLAIIDFATLKEISVILQIMVCIAIYALLNVCIFIFRTIKVRGINKSSFADLRSSEKRSSEIVVQYQYDWQQVKYKAQLFVSIVLNLQEWVILLLILTIGISFGATIQINDESNKVLSESESIVITVNKNEISVPYSDSAIDWQSMVYEIEKKECTHIIVLLNDDEVPTEIEELDKYKDLDIEVLTDKEIDKSMMKVVEVR</sequence>
<keyword evidence="3" id="KW-1185">Reference proteome</keyword>
<evidence type="ECO:0000313" key="3">
    <source>
        <dbReference type="Proteomes" id="UP000295718"/>
    </source>
</evidence>
<dbReference type="RefSeq" id="WP_031391198.1">
    <property type="nucleotide sequence ID" value="NZ_JPNB01000002.1"/>
</dbReference>
<evidence type="ECO:0000256" key="1">
    <source>
        <dbReference type="SAM" id="Phobius"/>
    </source>
</evidence>
<name>A0A4R1R765_9FIRM</name>
<keyword evidence="1" id="KW-0812">Transmembrane</keyword>
<comment type="caution">
    <text evidence="2">The sequence shown here is derived from an EMBL/GenBank/DDBJ whole genome shotgun (WGS) entry which is preliminary data.</text>
</comment>
<dbReference type="EMBL" id="SLUO01000001">
    <property type="protein sequence ID" value="TCL61152.1"/>
    <property type="molecule type" value="Genomic_DNA"/>
</dbReference>
<keyword evidence="1" id="KW-1133">Transmembrane helix</keyword>
<keyword evidence="1" id="KW-0472">Membrane</keyword>
<dbReference type="Proteomes" id="UP000295718">
    <property type="component" value="Unassembled WGS sequence"/>
</dbReference>
<feature type="transmembrane region" description="Helical" evidence="1">
    <location>
        <begin position="165"/>
        <end position="186"/>
    </location>
</feature>
<proteinExistence type="predicted"/>